<keyword evidence="2" id="KW-1185">Reference proteome</keyword>
<dbReference type="PATRIC" id="fig|1284240.4.peg.7596"/>
<sequence>MRSVTANTRGEAREFLAFAGAHHLEVSTAPYPLAQAGRALMDLDLRCGAC</sequence>
<accession>M2XPV4</accession>
<gene>
    <name evidence="1" type="ORF">H074_37233</name>
</gene>
<reference evidence="1 2" key="1">
    <citation type="journal article" date="2013" name="Genome Announc.">
        <title>Draft Genome Sequence of Amycolatopsis decaplanina Strain DSM 44594T.</title>
        <authorList>
            <person name="Kaur N."/>
            <person name="Kumar S."/>
            <person name="Bala M."/>
            <person name="Raghava G.P."/>
            <person name="Mayilraj S."/>
        </authorList>
    </citation>
    <scope>NUCLEOTIDE SEQUENCE [LARGE SCALE GENOMIC DNA]</scope>
    <source>
        <strain evidence="1 2">DSM 44594</strain>
    </source>
</reference>
<dbReference type="Proteomes" id="UP000054226">
    <property type="component" value="Unassembled WGS sequence"/>
</dbReference>
<evidence type="ECO:0000313" key="1">
    <source>
        <dbReference type="EMBL" id="EME51210.1"/>
    </source>
</evidence>
<dbReference type="AlphaFoldDB" id="M2XPV4"/>
<protein>
    <submittedName>
        <fullName evidence="1">Alcohol dehydrogenase AdhA</fullName>
    </submittedName>
</protein>
<evidence type="ECO:0000313" key="2">
    <source>
        <dbReference type="Proteomes" id="UP000054226"/>
    </source>
</evidence>
<proteinExistence type="predicted"/>
<comment type="caution">
    <text evidence="1">The sequence shown here is derived from an EMBL/GenBank/DDBJ whole genome shotgun (WGS) entry which is preliminary data.</text>
</comment>
<organism evidence="1 2">
    <name type="scientific">Amycolatopsis decaplanina DSM 44594</name>
    <dbReference type="NCBI Taxonomy" id="1284240"/>
    <lineage>
        <taxon>Bacteria</taxon>
        <taxon>Bacillati</taxon>
        <taxon>Actinomycetota</taxon>
        <taxon>Actinomycetes</taxon>
        <taxon>Pseudonocardiales</taxon>
        <taxon>Pseudonocardiaceae</taxon>
        <taxon>Amycolatopsis</taxon>
    </lineage>
</organism>
<dbReference type="EMBL" id="AOHO01000080">
    <property type="protein sequence ID" value="EME51210.1"/>
    <property type="molecule type" value="Genomic_DNA"/>
</dbReference>
<name>M2XPV4_9PSEU</name>